<gene>
    <name evidence="2" type="ORF">SS1G_09151</name>
</gene>
<dbReference type="Proteomes" id="UP000001312">
    <property type="component" value="Unassembled WGS sequence"/>
</dbReference>
<evidence type="ECO:0000256" key="1">
    <source>
        <dbReference type="SAM" id="MobiDB-lite"/>
    </source>
</evidence>
<dbReference type="InParanoid" id="A7EUZ3"/>
<feature type="compositionally biased region" description="Basic and acidic residues" evidence="1">
    <location>
        <begin position="10"/>
        <end position="27"/>
    </location>
</feature>
<dbReference type="AlphaFoldDB" id="A7EUZ3"/>
<proteinExistence type="predicted"/>
<dbReference type="GeneID" id="5486002"/>
<feature type="region of interest" description="Disordered" evidence="1">
    <location>
        <begin position="1"/>
        <end position="32"/>
    </location>
</feature>
<protein>
    <submittedName>
        <fullName evidence="2">Uncharacterized protein</fullName>
    </submittedName>
</protein>
<accession>A7EUZ3</accession>
<evidence type="ECO:0000313" key="3">
    <source>
        <dbReference type="Proteomes" id="UP000001312"/>
    </source>
</evidence>
<dbReference type="HOGENOM" id="CLU_3207896_0_0_1"/>
<dbReference type="KEGG" id="ssl:SS1G_09151"/>
<reference evidence="3" key="1">
    <citation type="journal article" date="2011" name="PLoS Genet.">
        <title>Genomic analysis of the necrotrophic fungal pathogens Sclerotinia sclerotiorum and Botrytis cinerea.</title>
        <authorList>
            <person name="Amselem J."/>
            <person name="Cuomo C.A."/>
            <person name="van Kan J.A."/>
            <person name="Viaud M."/>
            <person name="Benito E.P."/>
            <person name="Couloux A."/>
            <person name="Coutinho P.M."/>
            <person name="de Vries R.P."/>
            <person name="Dyer P.S."/>
            <person name="Fillinger S."/>
            <person name="Fournier E."/>
            <person name="Gout L."/>
            <person name="Hahn M."/>
            <person name="Kohn L."/>
            <person name="Lapalu N."/>
            <person name="Plummer K.M."/>
            <person name="Pradier J.M."/>
            <person name="Quevillon E."/>
            <person name="Sharon A."/>
            <person name="Simon A."/>
            <person name="ten Have A."/>
            <person name="Tudzynski B."/>
            <person name="Tudzynski P."/>
            <person name="Wincker P."/>
            <person name="Andrew M."/>
            <person name="Anthouard V."/>
            <person name="Beever R.E."/>
            <person name="Beffa R."/>
            <person name="Benoit I."/>
            <person name="Bouzid O."/>
            <person name="Brault B."/>
            <person name="Chen Z."/>
            <person name="Choquer M."/>
            <person name="Collemare J."/>
            <person name="Cotton P."/>
            <person name="Danchin E.G."/>
            <person name="Da Silva C."/>
            <person name="Gautier A."/>
            <person name="Giraud C."/>
            <person name="Giraud T."/>
            <person name="Gonzalez C."/>
            <person name="Grossetete S."/>
            <person name="Guldener U."/>
            <person name="Henrissat B."/>
            <person name="Howlett B.J."/>
            <person name="Kodira C."/>
            <person name="Kretschmer M."/>
            <person name="Lappartient A."/>
            <person name="Leroch M."/>
            <person name="Levis C."/>
            <person name="Mauceli E."/>
            <person name="Neuveglise C."/>
            <person name="Oeser B."/>
            <person name="Pearson M."/>
            <person name="Poulain J."/>
            <person name="Poussereau N."/>
            <person name="Quesneville H."/>
            <person name="Rascle C."/>
            <person name="Schumacher J."/>
            <person name="Segurens B."/>
            <person name="Sexton A."/>
            <person name="Silva E."/>
            <person name="Sirven C."/>
            <person name="Soanes D.M."/>
            <person name="Talbot N.J."/>
            <person name="Templeton M."/>
            <person name="Yandava C."/>
            <person name="Yarden O."/>
            <person name="Zeng Q."/>
            <person name="Rollins J.A."/>
            <person name="Lebrun M.H."/>
            <person name="Dickman M."/>
        </authorList>
    </citation>
    <scope>NUCLEOTIDE SEQUENCE [LARGE SCALE GENOMIC DNA]</scope>
    <source>
        <strain evidence="3">ATCC 18683 / 1980 / Ss-1</strain>
    </source>
</reference>
<name>A7EUZ3_SCLS1</name>
<organism evidence="2 3">
    <name type="scientific">Sclerotinia sclerotiorum (strain ATCC 18683 / 1980 / Ss-1)</name>
    <name type="common">White mold</name>
    <name type="synonym">Whetzelinia sclerotiorum</name>
    <dbReference type="NCBI Taxonomy" id="665079"/>
    <lineage>
        <taxon>Eukaryota</taxon>
        <taxon>Fungi</taxon>
        <taxon>Dikarya</taxon>
        <taxon>Ascomycota</taxon>
        <taxon>Pezizomycotina</taxon>
        <taxon>Leotiomycetes</taxon>
        <taxon>Helotiales</taxon>
        <taxon>Sclerotiniaceae</taxon>
        <taxon>Sclerotinia</taxon>
    </lineage>
</organism>
<dbReference type="RefSeq" id="XP_001589430.1">
    <property type="nucleotide sequence ID" value="XM_001589380.1"/>
</dbReference>
<keyword evidence="3" id="KW-1185">Reference proteome</keyword>
<evidence type="ECO:0000313" key="2">
    <source>
        <dbReference type="EMBL" id="EDN93285.1"/>
    </source>
</evidence>
<sequence>MSSTNANLDTEQRDSRYSKIPRSDHIARSSKKRPFSLMVLESIPS</sequence>
<dbReference type="EMBL" id="CH476633">
    <property type="protein sequence ID" value="EDN93285.1"/>
    <property type="molecule type" value="Genomic_DNA"/>
</dbReference>